<evidence type="ECO:0000256" key="3">
    <source>
        <dbReference type="ARBA" id="ARBA00022576"/>
    </source>
</evidence>
<keyword evidence="3" id="KW-0032">Aminotransferase</keyword>
<protein>
    <recommendedName>
        <fullName evidence="8">alanine transaminase</fullName>
        <ecNumber evidence="8">2.6.1.2</ecNumber>
    </recommendedName>
</protein>
<evidence type="ECO:0000256" key="5">
    <source>
        <dbReference type="ARBA" id="ARBA00022898"/>
    </source>
</evidence>
<dbReference type="InterPro" id="IPR015424">
    <property type="entry name" value="PyrdxlP-dep_Trfase"/>
</dbReference>
<proteinExistence type="inferred from homology"/>
<evidence type="ECO:0000259" key="10">
    <source>
        <dbReference type="Pfam" id="PF00155"/>
    </source>
</evidence>
<dbReference type="UniPathway" id="UPA00528">
    <property type="reaction ID" value="UER00586"/>
</dbReference>
<dbReference type="Gene3D" id="3.40.640.10">
    <property type="entry name" value="Type I PLP-dependent aspartate aminotransferase-like (Major domain)"/>
    <property type="match status" value="1"/>
</dbReference>
<dbReference type="AlphaFoldDB" id="A0A267EJU7"/>
<dbReference type="GO" id="GO:0004021">
    <property type="term" value="F:L-alanine:2-oxoglutarate aminotransferase activity"/>
    <property type="evidence" value="ECO:0007669"/>
    <property type="project" value="UniProtKB-EC"/>
</dbReference>
<gene>
    <name evidence="11" type="ORF">BOX15_Mlig033698g5</name>
</gene>
<name>A0A267EJU7_9PLAT</name>
<evidence type="ECO:0000313" key="11">
    <source>
        <dbReference type="EMBL" id="PAA61052.1"/>
    </source>
</evidence>
<sequence>MAASVESASLAGQSQQADKGESKPLTYLRQVLALMLDPGLLARSGAGCYPADVVAMAKRLLAEFPGASLGSYTHTGGQFAVRQLCADFLARRDGGASQVDDVMVTCGSAEAVRLLLEGFGRRQSKPAAALIPAPGRSMYAAFAHQVGVLPVPYRLTAPPTAGWQLAETELEAAYRSAVEAGGEPRILVLLNPGRPTGQLLTAASLQLAADFARRRRLFVISDETLQFAQFYNEQQFVGFRQLVLEQQAARPDLPPLEVASVTSLSEGLCGGGDPGLRAGFCELLNLHPTAKAALLAVLSCTSCPPVLGQAALAMSVSTPPGPDSPSHAGFAVELAAAAGSLRRKAALTGRALLESGAAILAPMPSAGGRICPMMAGPPAGWLRSVSAAEPADAAYCRAALQVVADKDCHNWLLPGSHFGLKPRLADGGFFVSISIKCSEQVLLERLNRLIAFHRSLLERYAE</sequence>
<keyword evidence="4" id="KW-0808">Transferase</keyword>
<dbReference type="PANTHER" id="PTHR11751">
    <property type="entry name" value="ALANINE AMINOTRANSFERASE"/>
    <property type="match status" value="1"/>
</dbReference>
<evidence type="ECO:0000256" key="6">
    <source>
        <dbReference type="ARBA" id="ARBA00025708"/>
    </source>
</evidence>
<dbReference type="Proteomes" id="UP000215902">
    <property type="component" value="Unassembled WGS sequence"/>
</dbReference>
<keyword evidence="5" id="KW-0663">Pyridoxal phosphate</keyword>
<dbReference type="Pfam" id="PF00155">
    <property type="entry name" value="Aminotran_1_2"/>
    <property type="match status" value="1"/>
</dbReference>
<dbReference type="Gene3D" id="3.90.1150.10">
    <property type="entry name" value="Aspartate Aminotransferase, domain 1"/>
    <property type="match status" value="1"/>
</dbReference>
<evidence type="ECO:0000313" key="12">
    <source>
        <dbReference type="Proteomes" id="UP000215902"/>
    </source>
</evidence>
<accession>A0A267EJU7</accession>
<evidence type="ECO:0000256" key="9">
    <source>
        <dbReference type="ARBA" id="ARBA00047412"/>
    </source>
</evidence>
<dbReference type="OrthoDB" id="1732682at2759"/>
<evidence type="ECO:0000256" key="8">
    <source>
        <dbReference type="ARBA" id="ARBA00026106"/>
    </source>
</evidence>
<organism evidence="11 12">
    <name type="scientific">Macrostomum lignano</name>
    <dbReference type="NCBI Taxonomy" id="282301"/>
    <lineage>
        <taxon>Eukaryota</taxon>
        <taxon>Metazoa</taxon>
        <taxon>Spiralia</taxon>
        <taxon>Lophotrochozoa</taxon>
        <taxon>Platyhelminthes</taxon>
        <taxon>Rhabditophora</taxon>
        <taxon>Macrostomorpha</taxon>
        <taxon>Macrostomida</taxon>
        <taxon>Macrostomidae</taxon>
        <taxon>Macrostomum</taxon>
    </lineage>
</organism>
<dbReference type="CDD" id="cd00609">
    <property type="entry name" value="AAT_like"/>
    <property type="match status" value="1"/>
</dbReference>
<dbReference type="EMBL" id="NIVC01002077">
    <property type="protein sequence ID" value="PAA61052.1"/>
    <property type="molecule type" value="Genomic_DNA"/>
</dbReference>
<dbReference type="InterPro" id="IPR015422">
    <property type="entry name" value="PyrdxlP-dep_Trfase_small"/>
</dbReference>
<dbReference type="InterPro" id="IPR004839">
    <property type="entry name" value="Aminotransferase_I/II_large"/>
</dbReference>
<comment type="subunit">
    <text evidence="2">Homodimer.</text>
</comment>
<reference evidence="11 12" key="1">
    <citation type="submission" date="2017-06" db="EMBL/GenBank/DDBJ databases">
        <title>A platform for efficient transgenesis in Macrostomum lignano, a flatworm model organism for stem cell research.</title>
        <authorList>
            <person name="Berezikov E."/>
        </authorList>
    </citation>
    <scope>NUCLEOTIDE SEQUENCE [LARGE SCALE GENOMIC DNA]</scope>
    <source>
        <strain evidence="11">DV1</strain>
        <tissue evidence="11">Whole organism</tissue>
    </source>
</reference>
<dbReference type="SUPFAM" id="SSF53383">
    <property type="entry name" value="PLP-dependent transferases"/>
    <property type="match status" value="1"/>
</dbReference>
<comment type="cofactor">
    <cofactor evidence="1">
        <name>pyridoxal 5'-phosphate</name>
        <dbReference type="ChEBI" id="CHEBI:597326"/>
    </cofactor>
</comment>
<dbReference type="STRING" id="282301.A0A267EJU7"/>
<keyword evidence="12" id="KW-1185">Reference proteome</keyword>
<evidence type="ECO:0000256" key="4">
    <source>
        <dbReference type="ARBA" id="ARBA00022679"/>
    </source>
</evidence>
<comment type="catalytic activity">
    <reaction evidence="9">
        <text>L-alanine + 2-oxoglutarate = pyruvate + L-glutamate</text>
        <dbReference type="Rhea" id="RHEA:19453"/>
        <dbReference type="ChEBI" id="CHEBI:15361"/>
        <dbReference type="ChEBI" id="CHEBI:16810"/>
        <dbReference type="ChEBI" id="CHEBI:29985"/>
        <dbReference type="ChEBI" id="CHEBI:57972"/>
        <dbReference type="EC" id="2.6.1.2"/>
    </reaction>
</comment>
<dbReference type="GO" id="GO:0042853">
    <property type="term" value="P:L-alanine catabolic process"/>
    <property type="evidence" value="ECO:0007669"/>
    <property type="project" value="UniProtKB-UniPathway"/>
</dbReference>
<evidence type="ECO:0000256" key="7">
    <source>
        <dbReference type="ARBA" id="ARBA00025785"/>
    </source>
</evidence>
<dbReference type="GO" id="GO:0030170">
    <property type="term" value="F:pyridoxal phosphate binding"/>
    <property type="evidence" value="ECO:0007669"/>
    <property type="project" value="InterPro"/>
</dbReference>
<dbReference type="InterPro" id="IPR015421">
    <property type="entry name" value="PyrdxlP-dep_Trfase_major"/>
</dbReference>
<evidence type="ECO:0000256" key="1">
    <source>
        <dbReference type="ARBA" id="ARBA00001933"/>
    </source>
</evidence>
<dbReference type="PANTHER" id="PTHR11751:SF29">
    <property type="entry name" value="ALANINE TRANSAMINASE"/>
    <property type="match status" value="1"/>
</dbReference>
<feature type="domain" description="Aminotransferase class I/classII large" evidence="10">
    <location>
        <begin position="64"/>
        <end position="318"/>
    </location>
</feature>
<dbReference type="Gene3D" id="1.10.287.1970">
    <property type="match status" value="1"/>
</dbReference>
<evidence type="ECO:0000256" key="2">
    <source>
        <dbReference type="ARBA" id="ARBA00011738"/>
    </source>
</evidence>
<comment type="similarity">
    <text evidence="7">Belongs to the class-I pyridoxal-phosphate-dependent aminotransferase family. Alanine aminotransferase subfamily.</text>
</comment>
<dbReference type="EC" id="2.6.1.2" evidence="8"/>
<comment type="pathway">
    <text evidence="6">Amino-acid degradation; L-alanine degradation via transaminase pathway; pyruvate from L-alanine: step 1/1.</text>
</comment>
<comment type="caution">
    <text evidence="11">The sequence shown here is derived from an EMBL/GenBank/DDBJ whole genome shotgun (WGS) entry which is preliminary data.</text>
</comment>
<dbReference type="InterPro" id="IPR045088">
    <property type="entry name" value="ALAT1/2-like"/>
</dbReference>